<dbReference type="Proteomes" id="UP000499080">
    <property type="component" value="Unassembled WGS sequence"/>
</dbReference>
<evidence type="ECO:0000313" key="2">
    <source>
        <dbReference type="Proteomes" id="UP000499080"/>
    </source>
</evidence>
<evidence type="ECO:0000313" key="1">
    <source>
        <dbReference type="EMBL" id="GBO10595.1"/>
    </source>
</evidence>
<name>A0A4Y2UC58_ARAVE</name>
<dbReference type="EMBL" id="BGPR01035657">
    <property type="protein sequence ID" value="GBO10595.1"/>
    <property type="molecule type" value="Genomic_DNA"/>
</dbReference>
<proteinExistence type="predicted"/>
<sequence length="92" mass="10107">MTTLEASLPSNLDKSSADHRLGTVDMQNLILIECDFGQLGVSKPQISQTEEKVGGPGNGDLILIVKGNWLLFSPINKAEPLNRRWRVFLDAS</sequence>
<comment type="caution">
    <text evidence="1">The sequence shown here is derived from an EMBL/GenBank/DDBJ whole genome shotgun (WGS) entry which is preliminary data.</text>
</comment>
<organism evidence="1 2">
    <name type="scientific">Araneus ventricosus</name>
    <name type="common">Orbweaver spider</name>
    <name type="synonym">Epeira ventricosa</name>
    <dbReference type="NCBI Taxonomy" id="182803"/>
    <lineage>
        <taxon>Eukaryota</taxon>
        <taxon>Metazoa</taxon>
        <taxon>Ecdysozoa</taxon>
        <taxon>Arthropoda</taxon>
        <taxon>Chelicerata</taxon>
        <taxon>Arachnida</taxon>
        <taxon>Araneae</taxon>
        <taxon>Araneomorphae</taxon>
        <taxon>Entelegynae</taxon>
        <taxon>Araneoidea</taxon>
        <taxon>Araneidae</taxon>
        <taxon>Araneus</taxon>
    </lineage>
</organism>
<dbReference type="AlphaFoldDB" id="A0A4Y2UC58"/>
<keyword evidence="2" id="KW-1185">Reference proteome</keyword>
<gene>
    <name evidence="1" type="ORF">AVEN_15981_1</name>
</gene>
<reference evidence="1 2" key="1">
    <citation type="journal article" date="2019" name="Sci. Rep.">
        <title>Orb-weaving spider Araneus ventricosus genome elucidates the spidroin gene catalogue.</title>
        <authorList>
            <person name="Kono N."/>
            <person name="Nakamura H."/>
            <person name="Ohtoshi R."/>
            <person name="Moran D.A.P."/>
            <person name="Shinohara A."/>
            <person name="Yoshida Y."/>
            <person name="Fujiwara M."/>
            <person name="Mori M."/>
            <person name="Tomita M."/>
            <person name="Arakawa K."/>
        </authorList>
    </citation>
    <scope>NUCLEOTIDE SEQUENCE [LARGE SCALE GENOMIC DNA]</scope>
</reference>
<protein>
    <submittedName>
        <fullName evidence="1">Uncharacterized protein</fullName>
    </submittedName>
</protein>
<accession>A0A4Y2UC58</accession>